<comment type="subcellular location">
    <subcellularLocation>
        <location evidence="1">Membrane</location>
    </subcellularLocation>
</comment>
<evidence type="ECO:0000256" key="3">
    <source>
        <dbReference type="ARBA" id="ARBA00022618"/>
    </source>
</evidence>
<evidence type="ECO:0000256" key="6">
    <source>
        <dbReference type="ARBA" id="ARBA00023136"/>
    </source>
</evidence>
<dbReference type="OrthoDB" id="9790760at2"/>
<keyword evidence="2" id="KW-1003">Cell membrane</keyword>
<evidence type="ECO:0000256" key="7">
    <source>
        <dbReference type="ARBA" id="ARBA00023306"/>
    </source>
</evidence>
<evidence type="ECO:0000313" key="10">
    <source>
        <dbReference type="EMBL" id="KAA1399734.1"/>
    </source>
</evidence>
<dbReference type="PROSITE" id="PS51779">
    <property type="entry name" value="POTRA"/>
    <property type="match status" value="1"/>
</dbReference>
<reference evidence="10" key="1">
    <citation type="submission" date="2019-09" db="EMBL/GenBank/DDBJ databases">
        <authorList>
            <person name="Li J."/>
        </authorList>
    </citation>
    <scope>NUCLEOTIDE SEQUENCE [LARGE SCALE GENOMIC DNA]</scope>
    <source>
        <strain evidence="10">JCM 14732</strain>
    </source>
</reference>
<dbReference type="InterPro" id="IPR050487">
    <property type="entry name" value="FtsQ_DivIB"/>
</dbReference>
<comment type="caution">
    <text evidence="10">The sequence shown here is derived from an EMBL/GenBank/DDBJ whole genome shotgun (WGS) entry which is preliminary data.</text>
</comment>
<dbReference type="GO" id="GO:0051301">
    <property type="term" value="P:cell division"/>
    <property type="evidence" value="ECO:0007669"/>
    <property type="project" value="UniProtKB-KW"/>
</dbReference>
<dbReference type="PANTHER" id="PTHR37820">
    <property type="entry name" value="CELL DIVISION PROTEIN DIVIB"/>
    <property type="match status" value="1"/>
</dbReference>
<dbReference type="InterPro" id="IPR005548">
    <property type="entry name" value="Cell_div_FtsQ/DivIB_C"/>
</dbReference>
<evidence type="ECO:0000256" key="4">
    <source>
        <dbReference type="ARBA" id="ARBA00022692"/>
    </source>
</evidence>
<protein>
    <submittedName>
        <fullName evidence="10">FtsQ-type POTRA domain-containing protein</fullName>
    </submittedName>
</protein>
<sequence length="244" mass="27408">MTLTTDERFEARAAYERRRRLKRAGIVVLVVIVVATLIWLVMFSSVLAVRRVAVDGETTLKESQIRQVANVRIGQPLARVDVSAIEARVASMERVQSVTVSRSWLHTVRIEVVERTPVAWLTVGGTIRGLDRYGIDFRSYDQPPKKLLEADVTETNPRRRQQTLAAVAAVVQLIEDEDPALRKQVQAIDAASKDSIELNLTQGRTVMWGSRADSSHKLTVLRALLRIDAKRYDVSAPDQPTTRQ</sequence>
<dbReference type="EMBL" id="SDPQ02000001">
    <property type="protein sequence ID" value="KAA1399734.1"/>
    <property type="molecule type" value="Genomic_DNA"/>
</dbReference>
<proteinExistence type="predicted"/>
<dbReference type="InterPro" id="IPR013685">
    <property type="entry name" value="POTRA_FtsQ_type"/>
</dbReference>
<accession>A0A5M4FHR2</accession>
<dbReference type="AlphaFoldDB" id="A0A5M4FHR2"/>
<dbReference type="InterPro" id="IPR034746">
    <property type="entry name" value="POTRA"/>
</dbReference>
<evidence type="ECO:0000256" key="5">
    <source>
        <dbReference type="ARBA" id="ARBA00022989"/>
    </source>
</evidence>
<dbReference type="RefSeq" id="WP_149687866.1">
    <property type="nucleotide sequence ID" value="NZ_SDPQ02000001.1"/>
</dbReference>
<name>A0A5M4FHR2_9ACTN</name>
<evidence type="ECO:0000256" key="2">
    <source>
        <dbReference type="ARBA" id="ARBA00022475"/>
    </source>
</evidence>
<keyword evidence="3" id="KW-0132">Cell division</keyword>
<keyword evidence="6 8" id="KW-0472">Membrane</keyword>
<keyword evidence="5 8" id="KW-1133">Transmembrane helix</keyword>
<evidence type="ECO:0000313" key="11">
    <source>
        <dbReference type="Proteomes" id="UP000380867"/>
    </source>
</evidence>
<dbReference type="Pfam" id="PF03799">
    <property type="entry name" value="FtsQ_DivIB_C"/>
    <property type="match status" value="1"/>
</dbReference>
<feature type="domain" description="POTRA" evidence="9">
    <location>
        <begin position="47"/>
        <end position="115"/>
    </location>
</feature>
<gene>
    <name evidence="10" type="ORF">ESP70_002945</name>
</gene>
<dbReference type="PANTHER" id="PTHR37820:SF1">
    <property type="entry name" value="CELL DIVISION PROTEIN FTSQ"/>
    <property type="match status" value="1"/>
</dbReference>
<feature type="transmembrane region" description="Helical" evidence="8">
    <location>
        <begin position="26"/>
        <end position="49"/>
    </location>
</feature>
<evidence type="ECO:0000256" key="8">
    <source>
        <dbReference type="SAM" id="Phobius"/>
    </source>
</evidence>
<evidence type="ECO:0000256" key="1">
    <source>
        <dbReference type="ARBA" id="ARBA00004370"/>
    </source>
</evidence>
<keyword evidence="11" id="KW-1185">Reference proteome</keyword>
<keyword evidence="7" id="KW-0131">Cell cycle</keyword>
<dbReference type="Pfam" id="PF08478">
    <property type="entry name" value="POTRA_1"/>
    <property type="match status" value="1"/>
</dbReference>
<evidence type="ECO:0000259" key="9">
    <source>
        <dbReference type="PROSITE" id="PS51779"/>
    </source>
</evidence>
<dbReference type="Gene3D" id="3.10.20.310">
    <property type="entry name" value="membrane protein fhac"/>
    <property type="match status" value="1"/>
</dbReference>
<dbReference type="Proteomes" id="UP000380867">
    <property type="component" value="Unassembled WGS sequence"/>
</dbReference>
<dbReference type="GO" id="GO:0005886">
    <property type="term" value="C:plasma membrane"/>
    <property type="evidence" value="ECO:0007669"/>
    <property type="project" value="TreeGrafter"/>
</dbReference>
<organism evidence="10 11">
    <name type="scientific">Aeromicrobium ginsengisoli</name>
    <dbReference type="NCBI Taxonomy" id="363867"/>
    <lineage>
        <taxon>Bacteria</taxon>
        <taxon>Bacillati</taxon>
        <taxon>Actinomycetota</taxon>
        <taxon>Actinomycetes</taxon>
        <taxon>Propionibacteriales</taxon>
        <taxon>Nocardioidaceae</taxon>
        <taxon>Aeromicrobium</taxon>
    </lineage>
</organism>
<keyword evidence="4 8" id="KW-0812">Transmembrane</keyword>